<keyword evidence="4" id="KW-0560">Oxidoreductase</keyword>
<evidence type="ECO:0000259" key="6">
    <source>
        <dbReference type="Pfam" id="PF02771"/>
    </source>
</evidence>
<evidence type="ECO:0000313" key="8">
    <source>
        <dbReference type="Proteomes" id="UP000216225"/>
    </source>
</evidence>
<dbReference type="GO" id="GO:0005886">
    <property type="term" value="C:plasma membrane"/>
    <property type="evidence" value="ECO:0007669"/>
    <property type="project" value="TreeGrafter"/>
</dbReference>
<dbReference type="Pfam" id="PF02770">
    <property type="entry name" value="Acyl-CoA_dh_M"/>
    <property type="match status" value="1"/>
</dbReference>
<dbReference type="SUPFAM" id="SSF56645">
    <property type="entry name" value="Acyl-CoA dehydrogenase NM domain-like"/>
    <property type="match status" value="1"/>
</dbReference>
<dbReference type="PANTHER" id="PTHR43292">
    <property type="entry name" value="ACYL-COA DEHYDROGENASE"/>
    <property type="match status" value="1"/>
</dbReference>
<feature type="domain" description="Acyl-CoA oxidase/dehydrogenase middle" evidence="5">
    <location>
        <begin position="130"/>
        <end position="225"/>
    </location>
</feature>
<proteinExistence type="predicted"/>
<feature type="domain" description="Acyl-CoA dehydrogenase/oxidase N-terminal" evidence="6">
    <location>
        <begin position="15"/>
        <end position="125"/>
    </location>
</feature>
<dbReference type="EMBL" id="NKDB02000001">
    <property type="protein sequence ID" value="RKJ99164.1"/>
    <property type="molecule type" value="Genomic_DNA"/>
</dbReference>
<comment type="cofactor">
    <cofactor evidence="1">
        <name>FAD</name>
        <dbReference type="ChEBI" id="CHEBI:57692"/>
    </cofactor>
</comment>
<dbReference type="Pfam" id="PF02771">
    <property type="entry name" value="Acyl-CoA_dh_N"/>
    <property type="match status" value="1"/>
</dbReference>
<dbReference type="PANTHER" id="PTHR43292:SF4">
    <property type="entry name" value="ACYL-COA DEHYDROGENASE FADE34"/>
    <property type="match status" value="1"/>
</dbReference>
<gene>
    <name evidence="7" type="ORF">CE154_005340</name>
</gene>
<protein>
    <submittedName>
        <fullName evidence="7">Acyl-CoA dehydrogenase</fullName>
    </submittedName>
</protein>
<dbReference type="InterPro" id="IPR006089">
    <property type="entry name" value="Acyl-CoA_DH_CS"/>
</dbReference>
<dbReference type="SUPFAM" id="SSF47203">
    <property type="entry name" value="Acyl-CoA dehydrogenase C-terminal domain-like"/>
    <property type="match status" value="1"/>
</dbReference>
<organism evidence="7 8">
    <name type="scientific">Alicycliphilus denitrificans</name>
    <dbReference type="NCBI Taxonomy" id="179636"/>
    <lineage>
        <taxon>Bacteria</taxon>
        <taxon>Pseudomonadati</taxon>
        <taxon>Pseudomonadota</taxon>
        <taxon>Betaproteobacteria</taxon>
        <taxon>Burkholderiales</taxon>
        <taxon>Comamonadaceae</taxon>
        <taxon>Alicycliphilus</taxon>
    </lineage>
</organism>
<evidence type="ECO:0000256" key="3">
    <source>
        <dbReference type="ARBA" id="ARBA00022827"/>
    </source>
</evidence>
<dbReference type="InterPro" id="IPR036250">
    <property type="entry name" value="AcylCo_DH-like_C"/>
</dbReference>
<dbReference type="InterPro" id="IPR006091">
    <property type="entry name" value="Acyl-CoA_Oxase/DH_mid-dom"/>
</dbReference>
<dbReference type="RefSeq" id="WP_094435799.1">
    <property type="nucleotide sequence ID" value="NZ_NKDB02000001.1"/>
</dbReference>
<dbReference type="Proteomes" id="UP000216225">
    <property type="component" value="Unassembled WGS sequence"/>
</dbReference>
<evidence type="ECO:0000256" key="4">
    <source>
        <dbReference type="ARBA" id="ARBA00023002"/>
    </source>
</evidence>
<keyword evidence="2" id="KW-0285">Flavoprotein</keyword>
<dbReference type="Gene3D" id="1.20.140.10">
    <property type="entry name" value="Butyryl-CoA Dehydrogenase, subunit A, domain 3"/>
    <property type="match status" value="1"/>
</dbReference>
<dbReference type="AlphaFoldDB" id="A0A420KGV2"/>
<dbReference type="InterPro" id="IPR037069">
    <property type="entry name" value="AcylCoA_DH/ox_N_sf"/>
</dbReference>
<sequence length="385" mass="42534">MVGDFRLPPLKEGPELTALRVEVRTFLKQEAEAGRFMPSALGWAAFDPAFSRRLAERGWVGMTWPKAYGGHERTPIERHVVTEELLSAGAPVRAHWVADRQSGPLLLKFGTEEQRRRYLPEIAAGRRFFCIGMSEADSGSDLASIRTKAIQMDGGWCINGAKIWTSNAHRVHTVILFARTGPAGESRHEGVSQFLVDLDQPGITVRPIVNMAGEHDFNEVVFDDVFVPDAQVVGRIGNGWNQVTSELVYERSGPDRWLSTYQLLPHLVDKTAAMDSQAARQGVGRLVAHLWTMHHMSLSIAGLVAEGAHPQTEAALVKELGTQFEREIPDIARLLVPESVRVGFPEGDPFEDALRYTTLYAPALTIRGGTVEILRGIIAKSLGMR</sequence>
<evidence type="ECO:0000313" key="7">
    <source>
        <dbReference type="EMBL" id="RKJ99164.1"/>
    </source>
</evidence>
<dbReference type="Gene3D" id="2.40.110.10">
    <property type="entry name" value="Butyryl-CoA Dehydrogenase, subunit A, domain 2"/>
    <property type="match status" value="1"/>
</dbReference>
<comment type="caution">
    <text evidence="7">The sequence shown here is derived from an EMBL/GenBank/DDBJ whole genome shotgun (WGS) entry which is preliminary data.</text>
</comment>
<reference evidence="7 8" key="1">
    <citation type="submission" date="2018-09" db="EMBL/GenBank/DDBJ databases">
        <title>Genome comparison of Alicycliphilus sp. BQ1, a polyurethanolytic bacterium, with its closest phylogenetic relatives Alicycliphilus denitrificans BC and K601, unable to attack polyurethane.</title>
        <authorList>
            <person name="Loza-Tavera H."/>
            <person name="Lozano L."/>
            <person name="Cevallos M."/>
            <person name="Maya-Lucas O."/>
            <person name="Garcia-Mena J."/>
            <person name="Hernandez J."/>
        </authorList>
    </citation>
    <scope>NUCLEOTIDE SEQUENCE [LARGE SCALE GENOMIC DNA]</scope>
    <source>
        <strain evidence="7 8">BQ1</strain>
    </source>
</reference>
<evidence type="ECO:0000259" key="5">
    <source>
        <dbReference type="Pfam" id="PF02770"/>
    </source>
</evidence>
<dbReference type="Gene3D" id="1.10.540.10">
    <property type="entry name" value="Acyl-CoA dehydrogenase/oxidase, N-terminal domain"/>
    <property type="match status" value="1"/>
</dbReference>
<dbReference type="GO" id="GO:0003995">
    <property type="term" value="F:acyl-CoA dehydrogenase activity"/>
    <property type="evidence" value="ECO:0007669"/>
    <property type="project" value="InterPro"/>
</dbReference>
<dbReference type="InterPro" id="IPR046373">
    <property type="entry name" value="Acyl-CoA_Oxase/DH_mid-dom_sf"/>
</dbReference>
<dbReference type="PROSITE" id="PS00072">
    <property type="entry name" value="ACYL_COA_DH_1"/>
    <property type="match status" value="1"/>
</dbReference>
<name>A0A420KGV2_9BURK</name>
<accession>A0A420KGV2</accession>
<dbReference type="FunFam" id="2.40.110.10:FF:000011">
    <property type="entry name" value="Acyl-CoA dehydrogenase FadE34"/>
    <property type="match status" value="1"/>
</dbReference>
<dbReference type="GO" id="GO:0050660">
    <property type="term" value="F:flavin adenine dinucleotide binding"/>
    <property type="evidence" value="ECO:0007669"/>
    <property type="project" value="InterPro"/>
</dbReference>
<keyword evidence="3" id="KW-0274">FAD</keyword>
<dbReference type="InterPro" id="IPR052161">
    <property type="entry name" value="Mycobact_Acyl-CoA_DH"/>
</dbReference>
<evidence type="ECO:0000256" key="1">
    <source>
        <dbReference type="ARBA" id="ARBA00001974"/>
    </source>
</evidence>
<evidence type="ECO:0000256" key="2">
    <source>
        <dbReference type="ARBA" id="ARBA00022630"/>
    </source>
</evidence>
<dbReference type="InterPro" id="IPR013786">
    <property type="entry name" value="AcylCoA_DH/ox_N"/>
</dbReference>
<dbReference type="InterPro" id="IPR009100">
    <property type="entry name" value="AcylCoA_DH/oxidase_NM_dom_sf"/>
</dbReference>